<dbReference type="AlphaFoldDB" id="C3YK80"/>
<feature type="region of interest" description="Disordered" evidence="1">
    <location>
        <begin position="60"/>
        <end position="94"/>
    </location>
</feature>
<protein>
    <submittedName>
        <fullName evidence="2">Uncharacterized protein</fullName>
    </submittedName>
</protein>
<organism>
    <name type="scientific">Branchiostoma floridae</name>
    <name type="common">Florida lancelet</name>
    <name type="synonym">Amphioxus</name>
    <dbReference type="NCBI Taxonomy" id="7739"/>
    <lineage>
        <taxon>Eukaryota</taxon>
        <taxon>Metazoa</taxon>
        <taxon>Chordata</taxon>
        <taxon>Cephalochordata</taxon>
        <taxon>Leptocardii</taxon>
        <taxon>Amphioxiformes</taxon>
        <taxon>Branchiostomatidae</taxon>
        <taxon>Branchiostoma</taxon>
    </lineage>
</organism>
<evidence type="ECO:0000256" key="1">
    <source>
        <dbReference type="SAM" id="MobiDB-lite"/>
    </source>
</evidence>
<gene>
    <name evidence="2" type="ORF">BRAFLDRAFT_79061</name>
</gene>
<dbReference type="InParanoid" id="C3YK80"/>
<evidence type="ECO:0000313" key="2">
    <source>
        <dbReference type="EMBL" id="EEN59537.1"/>
    </source>
</evidence>
<proteinExistence type="predicted"/>
<reference evidence="2" key="1">
    <citation type="journal article" date="2008" name="Nature">
        <title>The amphioxus genome and the evolution of the chordate karyotype.</title>
        <authorList>
            <consortium name="US DOE Joint Genome Institute (JGI-PGF)"/>
            <person name="Putnam N.H."/>
            <person name="Butts T."/>
            <person name="Ferrier D.E.K."/>
            <person name="Furlong R.F."/>
            <person name="Hellsten U."/>
            <person name="Kawashima T."/>
            <person name="Robinson-Rechavi M."/>
            <person name="Shoguchi E."/>
            <person name="Terry A."/>
            <person name="Yu J.-K."/>
            <person name="Benito-Gutierrez E.L."/>
            <person name="Dubchak I."/>
            <person name="Garcia-Fernandez J."/>
            <person name="Gibson-Brown J.J."/>
            <person name="Grigoriev I.V."/>
            <person name="Horton A.C."/>
            <person name="de Jong P.J."/>
            <person name="Jurka J."/>
            <person name="Kapitonov V.V."/>
            <person name="Kohara Y."/>
            <person name="Kuroki Y."/>
            <person name="Lindquist E."/>
            <person name="Lucas S."/>
            <person name="Osoegawa K."/>
            <person name="Pennacchio L.A."/>
            <person name="Salamov A.A."/>
            <person name="Satou Y."/>
            <person name="Sauka-Spengler T."/>
            <person name="Schmutz J."/>
            <person name="Shin-I T."/>
            <person name="Toyoda A."/>
            <person name="Bronner-Fraser M."/>
            <person name="Fujiyama A."/>
            <person name="Holland L.Z."/>
            <person name="Holland P.W.H."/>
            <person name="Satoh N."/>
            <person name="Rokhsar D.S."/>
        </authorList>
    </citation>
    <scope>NUCLEOTIDE SEQUENCE [LARGE SCALE GENOMIC DNA]</scope>
    <source>
        <strain evidence="2">S238N-H82</strain>
        <tissue evidence="2">Testes</tissue>
    </source>
</reference>
<dbReference type="EMBL" id="GG666520">
    <property type="protein sequence ID" value="EEN59537.1"/>
    <property type="molecule type" value="Genomic_DNA"/>
</dbReference>
<name>C3YK80_BRAFL</name>
<accession>C3YK80</accession>
<sequence>MCTCYCKNPIATVPPEFEVKFGTGYKEIPHAQPSYRLKHLSRTSVPVISRTALIPDSAPFFPPANKHNPDSAPVFPPSDLNPNADPFVPTPPPQSANLDPTLCKSISPFIACTESPLPHIPLQKYPILSTQD</sequence>